<name>A0A5N7BCI7_9EURO</name>
<organism evidence="1 2">
    <name type="scientific">Aspergillus bertholletiae</name>
    <dbReference type="NCBI Taxonomy" id="1226010"/>
    <lineage>
        <taxon>Eukaryota</taxon>
        <taxon>Fungi</taxon>
        <taxon>Dikarya</taxon>
        <taxon>Ascomycota</taxon>
        <taxon>Pezizomycotina</taxon>
        <taxon>Eurotiomycetes</taxon>
        <taxon>Eurotiomycetidae</taxon>
        <taxon>Eurotiales</taxon>
        <taxon>Aspergillaceae</taxon>
        <taxon>Aspergillus</taxon>
        <taxon>Aspergillus subgen. Circumdati</taxon>
    </lineage>
</organism>
<feature type="non-terminal residue" evidence="1">
    <location>
        <position position="50"/>
    </location>
</feature>
<evidence type="ECO:0000313" key="2">
    <source>
        <dbReference type="Proteomes" id="UP000326198"/>
    </source>
</evidence>
<accession>A0A5N7BCI7</accession>
<proteinExistence type="predicted"/>
<keyword evidence="2" id="KW-1185">Reference proteome</keyword>
<sequence length="50" mass="5984">MVIFFPLTHSYYLRSVIRYGRRVTAIVLLFKYKGAAKIGKEQSLFFLFFF</sequence>
<dbReference type="EMBL" id="ML736193">
    <property type="protein sequence ID" value="KAE8379486.1"/>
    <property type="molecule type" value="Genomic_DNA"/>
</dbReference>
<evidence type="ECO:0000313" key="1">
    <source>
        <dbReference type="EMBL" id="KAE8379486.1"/>
    </source>
</evidence>
<protein>
    <submittedName>
        <fullName evidence="1">Uncharacterized protein</fullName>
    </submittedName>
</protein>
<dbReference type="Proteomes" id="UP000326198">
    <property type="component" value="Unassembled WGS sequence"/>
</dbReference>
<reference evidence="1 2" key="1">
    <citation type="submission" date="2019-04" db="EMBL/GenBank/DDBJ databases">
        <title>Friends and foes A comparative genomics studyof 23 Aspergillus species from section Flavi.</title>
        <authorList>
            <consortium name="DOE Joint Genome Institute"/>
            <person name="Kjaerbolling I."/>
            <person name="Vesth T."/>
            <person name="Frisvad J.C."/>
            <person name="Nybo J.L."/>
            <person name="Theobald S."/>
            <person name="Kildgaard S."/>
            <person name="Isbrandt T."/>
            <person name="Kuo A."/>
            <person name="Sato A."/>
            <person name="Lyhne E.K."/>
            <person name="Kogle M.E."/>
            <person name="Wiebenga A."/>
            <person name="Kun R.S."/>
            <person name="Lubbers R.J."/>
            <person name="Makela M.R."/>
            <person name="Barry K."/>
            <person name="Chovatia M."/>
            <person name="Clum A."/>
            <person name="Daum C."/>
            <person name="Haridas S."/>
            <person name="He G."/>
            <person name="LaButti K."/>
            <person name="Lipzen A."/>
            <person name="Mondo S."/>
            <person name="Riley R."/>
            <person name="Salamov A."/>
            <person name="Simmons B.A."/>
            <person name="Magnuson J.K."/>
            <person name="Henrissat B."/>
            <person name="Mortensen U.H."/>
            <person name="Larsen T.O."/>
            <person name="Devries R.P."/>
            <person name="Grigoriev I.V."/>
            <person name="Machida M."/>
            <person name="Baker S.E."/>
            <person name="Andersen M.R."/>
        </authorList>
    </citation>
    <scope>NUCLEOTIDE SEQUENCE [LARGE SCALE GENOMIC DNA]</scope>
    <source>
        <strain evidence="1 2">IBT 29228</strain>
    </source>
</reference>
<dbReference type="AlphaFoldDB" id="A0A5N7BCI7"/>
<gene>
    <name evidence="1" type="ORF">BDV26DRAFT_259199</name>
</gene>